<evidence type="ECO:0000256" key="2">
    <source>
        <dbReference type="ARBA" id="ARBA00022685"/>
    </source>
</evidence>
<accession>A0A2S2QSB1</accession>
<dbReference type="InterPro" id="IPR022353">
    <property type="entry name" value="Insulin_CS"/>
</dbReference>
<dbReference type="InterPro" id="IPR036438">
    <property type="entry name" value="Insulin-like_sf"/>
</dbReference>
<dbReference type="SUPFAM" id="SSF56994">
    <property type="entry name" value="Insulin-like"/>
    <property type="match status" value="1"/>
</dbReference>
<reference evidence="5" key="1">
    <citation type="submission" date="2018-04" db="EMBL/GenBank/DDBJ databases">
        <title>Transcriptome assembly of Sipha flava.</title>
        <authorList>
            <person name="Scully E.D."/>
            <person name="Geib S.M."/>
            <person name="Palmer N.A."/>
            <person name="Koch K."/>
            <person name="Bradshaw J."/>
            <person name="Heng-Moss T."/>
            <person name="Sarath G."/>
        </authorList>
    </citation>
    <scope>NUCLEOTIDE SEQUENCE</scope>
</reference>
<dbReference type="PROSITE" id="PS00262">
    <property type="entry name" value="INSULIN"/>
    <property type="match status" value="1"/>
</dbReference>
<feature type="signal peptide" evidence="4">
    <location>
        <begin position="1"/>
        <end position="21"/>
    </location>
</feature>
<keyword evidence="2" id="KW-0165">Cleavage on pair of basic residues</keyword>
<gene>
    <name evidence="7" type="primary">LOC112691240</name>
    <name evidence="5" type="ORF">g.2072</name>
</gene>
<comment type="similarity">
    <text evidence="1">Belongs to the insulin family.</text>
</comment>
<keyword evidence="6" id="KW-1185">Reference proteome</keyword>
<evidence type="ECO:0000256" key="1">
    <source>
        <dbReference type="ARBA" id="ARBA00009034"/>
    </source>
</evidence>
<evidence type="ECO:0000313" key="5">
    <source>
        <dbReference type="EMBL" id="MBY80604.1"/>
    </source>
</evidence>
<feature type="chain" id="PRO_5044579239" evidence="4">
    <location>
        <begin position="22"/>
        <end position="170"/>
    </location>
</feature>
<protein>
    <submittedName>
        <fullName evidence="7">Uncharacterized protein LOC112691240</fullName>
    </submittedName>
</protein>
<organism evidence="5">
    <name type="scientific">Sipha flava</name>
    <name type="common">yellow sugarcane aphid</name>
    <dbReference type="NCBI Taxonomy" id="143950"/>
    <lineage>
        <taxon>Eukaryota</taxon>
        <taxon>Metazoa</taxon>
        <taxon>Ecdysozoa</taxon>
        <taxon>Arthropoda</taxon>
        <taxon>Hexapoda</taxon>
        <taxon>Insecta</taxon>
        <taxon>Pterygota</taxon>
        <taxon>Neoptera</taxon>
        <taxon>Paraneoptera</taxon>
        <taxon>Hemiptera</taxon>
        <taxon>Sternorrhyncha</taxon>
        <taxon>Aphidomorpha</taxon>
        <taxon>Aphidoidea</taxon>
        <taxon>Aphididae</taxon>
        <taxon>Sipha</taxon>
    </lineage>
</organism>
<dbReference type="RefSeq" id="XP_025421180.1">
    <property type="nucleotide sequence ID" value="XM_025565395.1"/>
</dbReference>
<sequence>MKTITMLKVIGFAVLLHCIESVPIPESTTDNELLRFDEETEMNICKNNFLLMLSVLCDNKYFDGTDELYRKRKSEIYNLSYECCIYECELDEIRYICADQSATDEHLFIVRNTTMENGMDTPTFSPVNTTNGTIDTKTVNEEMSDRPNHEFSEPIANATDINTTSFSDCI</sequence>
<evidence type="ECO:0000256" key="3">
    <source>
        <dbReference type="ARBA" id="ARBA00022729"/>
    </source>
</evidence>
<keyword evidence="3 4" id="KW-0732">Signal</keyword>
<dbReference type="Proteomes" id="UP000694846">
    <property type="component" value="Unplaced"/>
</dbReference>
<evidence type="ECO:0000313" key="6">
    <source>
        <dbReference type="Proteomes" id="UP000694846"/>
    </source>
</evidence>
<dbReference type="GeneID" id="112691240"/>
<evidence type="ECO:0000313" key="7">
    <source>
        <dbReference type="RefSeq" id="XP_025421180.1"/>
    </source>
</evidence>
<reference evidence="7" key="2">
    <citation type="submission" date="2025-04" db="UniProtKB">
        <authorList>
            <consortium name="RefSeq"/>
        </authorList>
    </citation>
    <scope>IDENTIFICATION</scope>
    <source>
        <tissue evidence="7">Whole body</tissue>
    </source>
</reference>
<dbReference type="GO" id="GO:0005576">
    <property type="term" value="C:extracellular region"/>
    <property type="evidence" value="ECO:0007669"/>
    <property type="project" value="UniProtKB-ARBA"/>
</dbReference>
<dbReference type="EMBL" id="GGMS01011401">
    <property type="protein sequence ID" value="MBY80604.1"/>
    <property type="molecule type" value="Transcribed_RNA"/>
</dbReference>
<name>A0A2S2QSB1_9HEMI</name>
<dbReference type="AlphaFoldDB" id="A0A2S2QSB1"/>
<proteinExistence type="inferred from homology"/>
<evidence type="ECO:0000256" key="4">
    <source>
        <dbReference type="SAM" id="SignalP"/>
    </source>
</evidence>